<comment type="subcellular location">
    <subcellularLocation>
        <location evidence="1">Cell outer membrane</location>
    </subcellularLocation>
</comment>
<keyword evidence="5" id="KW-0998">Cell outer membrane</keyword>
<dbReference type="PROSITE" id="PS51257">
    <property type="entry name" value="PROKAR_LIPOPROTEIN"/>
    <property type="match status" value="1"/>
</dbReference>
<evidence type="ECO:0000256" key="5">
    <source>
        <dbReference type="ARBA" id="ARBA00023237"/>
    </source>
</evidence>
<accession>A0A9D9ES19</accession>
<comment type="caution">
    <text evidence="7">The sequence shown here is derived from an EMBL/GenBank/DDBJ whole genome shotgun (WGS) entry which is preliminary data.</text>
</comment>
<dbReference type="Pfam" id="PF07980">
    <property type="entry name" value="SusD_RagB"/>
    <property type="match status" value="1"/>
</dbReference>
<comment type="similarity">
    <text evidence="2">Belongs to the SusD family.</text>
</comment>
<evidence type="ECO:0000256" key="2">
    <source>
        <dbReference type="ARBA" id="ARBA00006275"/>
    </source>
</evidence>
<evidence type="ECO:0000313" key="8">
    <source>
        <dbReference type="Proteomes" id="UP000823661"/>
    </source>
</evidence>
<evidence type="ECO:0000313" key="7">
    <source>
        <dbReference type="EMBL" id="MBO8452033.1"/>
    </source>
</evidence>
<protein>
    <submittedName>
        <fullName evidence="7">RagB/SusD family nutrient uptake outer membrane protein</fullName>
    </submittedName>
</protein>
<evidence type="ECO:0000256" key="1">
    <source>
        <dbReference type="ARBA" id="ARBA00004442"/>
    </source>
</evidence>
<reference evidence="7" key="2">
    <citation type="journal article" date="2021" name="PeerJ">
        <title>Extensive microbial diversity within the chicken gut microbiome revealed by metagenomics and culture.</title>
        <authorList>
            <person name="Gilroy R."/>
            <person name="Ravi A."/>
            <person name="Getino M."/>
            <person name="Pursley I."/>
            <person name="Horton D.L."/>
            <person name="Alikhan N.F."/>
            <person name="Baker D."/>
            <person name="Gharbi K."/>
            <person name="Hall N."/>
            <person name="Watson M."/>
            <person name="Adriaenssens E.M."/>
            <person name="Foster-Nyarko E."/>
            <person name="Jarju S."/>
            <person name="Secka A."/>
            <person name="Antonio M."/>
            <person name="Oren A."/>
            <person name="Chaudhuri R.R."/>
            <person name="La Ragione R."/>
            <person name="Hildebrand F."/>
            <person name="Pallen M.J."/>
        </authorList>
    </citation>
    <scope>NUCLEOTIDE SEQUENCE</scope>
    <source>
        <strain evidence="7">B1-20833</strain>
    </source>
</reference>
<gene>
    <name evidence="7" type="ORF">IAC06_04005</name>
</gene>
<dbReference type="InterPro" id="IPR012944">
    <property type="entry name" value="SusD_RagB_dom"/>
</dbReference>
<dbReference type="AlphaFoldDB" id="A0A9D9ES19"/>
<evidence type="ECO:0000256" key="3">
    <source>
        <dbReference type="ARBA" id="ARBA00022729"/>
    </source>
</evidence>
<evidence type="ECO:0000259" key="6">
    <source>
        <dbReference type="Pfam" id="PF07980"/>
    </source>
</evidence>
<sequence>MRHIKTLFIISAIACFTAGLQSCVLESEDYGSINDTVFPSSEEDADMLVIGSAYEIFRLGQWAGFFALDTHTNVGDIVISKAEGYFPWNWGNYVEDMWPMQNPWNNYYKKLSLLEQTQEKIAGLPSTDDKVRARQIAEMKLAKGWLAFQLWTYYGNIPLVPLEALNDPTNEQDFPRSSDEEMEEYIVTNISEAIPDLELKYQYGDPDYGRFTQALGHTILLKFYMQKRYWDRAEKEARELMDPKYGFDLVPVYKDIFTLAGEGNIETIWSCVAERGICDGVGVFVANSLPFDYDCGVPAQQAWNGNALTWPFYNSFEQGDQRIDPDIVIANYTGKDGVAHSFEIDYVNGDQSKQLYWGPAAVKYEVDPNTTGYDSDIDWIVYRYADVLTLLAEAIVKQNGPTTEALELMNRVRTRAGLAPYQMGDVSTTEAFMEKLLDERAKELWWENDFRRLDLIRNDLWNTKMKEKCEWYNVVPYTGKEEYELFPIPTSAIISSHNAIEQNPGY</sequence>
<name>A0A9D9ES19_9BACT</name>
<reference evidence="7" key="1">
    <citation type="submission" date="2020-10" db="EMBL/GenBank/DDBJ databases">
        <authorList>
            <person name="Gilroy R."/>
        </authorList>
    </citation>
    <scope>NUCLEOTIDE SEQUENCE</scope>
    <source>
        <strain evidence="7">B1-20833</strain>
    </source>
</reference>
<keyword evidence="4" id="KW-0472">Membrane</keyword>
<evidence type="ECO:0000256" key="4">
    <source>
        <dbReference type="ARBA" id="ARBA00023136"/>
    </source>
</evidence>
<proteinExistence type="inferred from homology"/>
<dbReference type="Proteomes" id="UP000823661">
    <property type="component" value="Unassembled WGS sequence"/>
</dbReference>
<keyword evidence="3" id="KW-0732">Signal</keyword>
<dbReference type="EMBL" id="JADIMI010000036">
    <property type="protein sequence ID" value="MBO8452033.1"/>
    <property type="molecule type" value="Genomic_DNA"/>
</dbReference>
<dbReference type="SUPFAM" id="SSF48452">
    <property type="entry name" value="TPR-like"/>
    <property type="match status" value="1"/>
</dbReference>
<dbReference type="InterPro" id="IPR011990">
    <property type="entry name" value="TPR-like_helical_dom_sf"/>
</dbReference>
<organism evidence="7 8">
    <name type="scientific">Candidatus Cryptobacteroides intestinavium</name>
    <dbReference type="NCBI Taxonomy" id="2840766"/>
    <lineage>
        <taxon>Bacteria</taxon>
        <taxon>Pseudomonadati</taxon>
        <taxon>Bacteroidota</taxon>
        <taxon>Bacteroidia</taxon>
        <taxon>Bacteroidales</taxon>
        <taxon>Candidatus Cryptobacteroides</taxon>
    </lineage>
</organism>
<dbReference type="Gene3D" id="1.25.40.390">
    <property type="match status" value="1"/>
</dbReference>
<feature type="domain" description="RagB/SusD" evidence="6">
    <location>
        <begin position="331"/>
        <end position="506"/>
    </location>
</feature>
<dbReference type="GO" id="GO:0009279">
    <property type="term" value="C:cell outer membrane"/>
    <property type="evidence" value="ECO:0007669"/>
    <property type="project" value="UniProtKB-SubCell"/>
</dbReference>